<organism evidence="2 3">
    <name type="scientific">Blastomyces gilchristii (strain SLH14081)</name>
    <name type="common">Blastomyces dermatitidis</name>
    <dbReference type="NCBI Taxonomy" id="559298"/>
    <lineage>
        <taxon>Eukaryota</taxon>
        <taxon>Fungi</taxon>
        <taxon>Dikarya</taxon>
        <taxon>Ascomycota</taxon>
        <taxon>Pezizomycotina</taxon>
        <taxon>Eurotiomycetes</taxon>
        <taxon>Eurotiomycetidae</taxon>
        <taxon>Onygenales</taxon>
        <taxon>Ajellomycetaceae</taxon>
        <taxon>Blastomyces</taxon>
    </lineage>
</organism>
<dbReference type="AlphaFoldDB" id="A0A179UHK4"/>
<sequence length="93" mass="10108">MEGATSKIRDPPVKNKKIPSIYGVRTVCGLARISVVRAGIILDDGNGVGVAPWAHITETTSHVAPIHHPMGHGLRNDPFIHPAEQIEHPRETH</sequence>
<feature type="region of interest" description="Disordered" evidence="1">
    <location>
        <begin position="64"/>
        <end position="93"/>
    </location>
</feature>
<dbReference type="KEGG" id="bgh:BDBG_16688"/>
<evidence type="ECO:0000256" key="1">
    <source>
        <dbReference type="SAM" id="MobiDB-lite"/>
    </source>
</evidence>
<dbReference type="GeneID" id="42528722"/>
<dbReference type="Proteomes" id="UP000002038">
    <property type="component" value="Unassembled WGS sequence"/>
</dbReference>
<evidence type="ECO:0000313" key="2">
    <source>
        <dbReference type="EMBL" id="OAT06748.1"/>
    </source>
</evidence>
<dbReference type="VEuPathDB" id="FungiDB:BDBG_16688"/>
<keyword evidence="3" id="KW-1185">Reference proteome</keyword>
<accession>A0A179UHK4</accession>
<gene>
    <name evidence="2" type="ORF">BDBG_16688</name>
</gene>
<protein>
    <submittedName>
        <fullName evidence="2">Uncharacterized protein</fullName>
    </submittedName>
</protein>
<evidence type="ECO:0000313" key="3">
    <source>
        <dbReference type="Proteomes" id="UP000002038"/>
    </source>
</evidence>
<reference evidence="3" key="1">
    <citation type="journal article" date="2015" name="PLoS Genet.">
        <title>The dynamic genome and transcriptome of the human fungal pathogen Blastomyces and close relative Emmonsia.</title>
        <authorList>
            <person name="Munoz J.F."/>
            <person name="Gauthier G.M."/>
            <person name="Desjardins C.A."/>
            <person name="Gallo J.E."/>
            <person name="Holder J."/>
            <person name="Sullivan T.D."/>
            <person name="Marty A.J."/>
            <person name="Carmen J.C."/>
            <person name="Chen Z."/>
            <person name="Ding L."/>
            <person name="Gujja S."/>
            <person name="Magrini V."/>
            <person name="Misas E."/>
            <person name="Mitreva M."/>
            <person name="Priest M."/>
            <person name="Saif S."/>
            <person name="Whiston E.A."/>
            <person name="Young S."/>
            <person name="Zeng Q."/>
            <person name="Goldman W.E."/>
            <person name="Mardis E.R."/>
            <person name="Taylor J.W."/>
            <person name="McEwen J.G."/>
            <person name="Clay O.K."/>
            <person name="Klein B.S."/>
            <person name="Cuomo C.A."/>
        </authorList>
    </citation>
    <scope>NUCLEOTIDE SEQUENCE [LARGE SCALE GENOMIC DNA]</scope>
    <source>
        <strain evidence="3">SLH14081</strain>
    </source>
</reference>
<proteinExistence type="predicted"/>
<feature type="compositionally biased region" description="Basic and acidic residues" evidence="1">
    <location>
        <begin position="84"/>
        <end position="93"/>
    </location>
</feature>
<name>A0A179UHK4_BLAGS</name>
<dbReference type="EMBL" id="GG657451">
    <property type="protein sequence ID" value="OAT06748.1"/>
    <property type="molecule type" value="Genomic_DNA"/>
</dbReference>
<dbReference type="RefSeq" id="XP_031577387.1">
    <property type="nucleotide sequence ID" value="XM_031724582.1"/>
</dbReference>